<organism evidence="1 2">
    <name type="scientific">Aspergillus novofumigatus (strain IBT 16806)</name>
    <dbReference type="NCBI Taxonomy" id="1392255"/>
    <lineage>
        <taxon>Eukaryota</taxon>
        <taxon>Fungi</taxon>
        <taxon>Dikarya</taxon>
        <taxon>Ascomycota</taxon>
        <taxon>Pezizomycotina</taxon>
        <taxon>Eurotiomycetes</taxon>
        <taxon>Eurotiomycetidae</taxon>
        <taxon>Eurotiales</taxon>
        <taxon>Aspergillaceae</taxon>
        <taxon>Aspergillus</taxon>
        <taxon>Aspergillus subgen. Fumigati</taxon>
    </lineage>
</organism>
<dbReference type="Proteomes" id="UP000234474">
    <property type="component" value="Unassembled WGS sequence"/>
</dbReference>
<dbReference type="AlphaFoldDB" id="A0A2I1CMP4"/>
<protein>
    <submittedName>
        <fullName evidence="1">Uncharacterized protein</fullName>
    </submittedName>
</protein>
<accession>A0A2I1CMP4</accession>
<dbReference type="GeneID" id="36533584"/>
<evidence type="ECO:0000313" key="2">
    <source>
        <dbReference type="Proteomes" id="UP000234474"/>
    </source>
</evidence>
<dbReference type="RefSeq" id="XP_024687460.1">
    <property type="nucleotide sequence ID" value="XM_024826259.1"/>
</dbReference>
<dbReference type="EMBL" id="MSZS01000001">
    <property type="protein sequence ID" value="PKX98865.1"/>
    <property type="molecule type" value="Genomic_DNA"/>
</dbReference>
<evidence type="ECO:0000313" key="1">
    <source>
        <dbReference type="EMBL" id="PKX98865.1"/>
    </source>
</evidence>
<comment type="caution">
    <text evidence="1">The sequence shown here is derived from an EMBL/GenBank/DDBJ whole genome shotgun (WGS) entry which is preliminary data.</text>
</comment>
<proteinExistence type="predicted"/>
<name>A0A2I1CMP4_ASPN1</name>
<reference evidence="2" key="1">
    <citation type="journal article" date="2018" name="Proc. Natl. Acad. Sci. U.S.A.">
        <title>Linking secondary metabolites to gene clusters through genome sequencing of six diverse Aspergillus species.</title>
        <authorList>
            <person name="Kaerboelling I."/>
            <person name="Vesth T.C."/>
            <person name="Frisvad J.C."/>
            <person name="Nybo J.L."/>
            <person name="Theobald S."/>
            <person name="Kuo A."/>
            <person name="Bowyer P."/>
            <person name="Matsuda Y."/>
            <person name="Mondo S."/>
            <person name="Lyhne E.K."/>
            <person name="Kogle M.E."/>
            <person name="Clum A."/>
            <person name="Lipzen A."/>
            <person name="Salamov A."/>
            <person name="Ngan C.Y."/>
            <person name="Daum C."/>
            <person name="Chiniquy J."/>
            <person name="Barry K."/>
            <person name="LaButti K."/>
            <person name="Haridas S."/>
            <person name="Simmons B.A."/>
            <person name="Magnuson J.K."/>
            <person name="Mortensen U.H."/>
            <person name="Larsen T.O."/>
            <person name="Grigoriev I.V."/>
            <person name="Baker S.E."/>
            <person name="Andersen M.R."/>
        </authorList>
    </citation>
    <scope>NUCLEOTIDE SEQUENCE [LARGE SCALE GENOMIC DNA]</scope>
    <source>
        <strain evidence="2">IBT 16806</strain>
    </source>
</reference>
<keyword evidence="2" id="KW-1185">Reference proteome</keyword>
<sequence length="59" mass="6905">MRAFGFQWSQKSEICMFWYIRNPGILSLYNPRSSAPGLLDDREPDEARIRSTAHNCSKR</sequence>
<dbReference type="VEuPathDB" id="FungiDB:P174DRAFT_437296"/>
<gene>
    <name evidence="1" type="ORF">P174DRAFT_437296</name>
</gene>